<protein>
    <submittedName>
        <fullName evidence="7">Uncharacterized protein</fullName>
    </submittedName>
</protein>
<dbReference type="PANTHER" id="PTHR47313:SF1">
    <property type="entry name" value="RIBOSOMAL RNA LARGE SUBUNIT METHYLTRANSFERASE K_L"/>
    <property type="match status" value="1"/>
</dbReference>
<feature type="compositionally biased region" description="Acidic residues" evidence="3">
    <location>
        <begin position="86"/>
        <end position="98"/>
    </location>
</feature>
<dbReference type="Proteomes" id="UP001530377">
    <property type="component" value="Unassembled WGS sequence"/>
</dbReference>
<feature type="domain" description="Ribosomal RNA large subunit methyltransferase K/L-like methyltransferase" evidence="5">
    <location>
        <begin position="450"/>
        <end position="716"/>
    </location>
</feature>
<feature type="signal peptide" evidence="4">
    <location>
        <begin position="1"/>
        <end position="15"/>
    </location>
</feature>
<feature type="compositionally biased region" description="Low complexity" evidence="3">
    <location>
        <begin position="422"/>
        <end position="436"/>
    </location>
</feature>
<proteinExistence type="predicted"/>
<dbReference type="InterPro" id="IPR029063">
    <property type="entry name" value="SAM-dependent_MTases_sf"/>
</dbReference>
<feature type="compositionally biased region" description="Acidic residues" evidence="3">
    <location>
        <begin position="521"/>
        <end position="530"/>
    </location>
</feature>
<reference evidence="7 8" key="1">
    <citation type="submission" date="2024-10" db="EMBL/GenBank/DDBJ databases">
        <title>Updated reference genomes for cyclostephanoid diatoms.</title>
        <authorList>
            <person name="Roberts W.R."/>
            <person name="Alverson A.J."/>
        </authorList>
    </citation>
    <scope>NUCLEOTIDE SEQUENCE [LARGE SCALE GENOMIC DNA]</scope>
    <source>
        <strain evidence="7 8">AJA228-03</strain>
    </source>
</reference>
<dbReference type="EMBL" id="JALLPB020000078">
    <property type="protein sequence ID" value="KAL3821956.1"/>
    <property type="molecule type" value="Genomic_DNA"/>
</dbReference>
<dbReference type="GO" id="GO:0008168">
    <property type="term" value="F:methyltransferase activity"/>
    <property type="evidence" value="ECO:0007669"/>
    <property type="project" value="UniProtKB-KW"/>
</dbReference>
<dbReference type="SUPFAM" id="SSF53335">
    <property type="entry name" value="S-adenosyl-L-methionine-dependent methyltransferases"/>
    <property type="match status" value="1"/>
</dbReference>
<feature type="compositionally biased region" description="Acidic residues" evidence="3">
    <location>
        <begin position="395"/>
        <end position="411"/>
    </location>
</feature>
<evidence type="ECO:0000256" key="2">
    <source>
        <dbReference type="ARBA" id="ARBA00022679"/>
    </source>
</evidence>
<feature type="region of interest" description="Disordered" evidence="3">
    <location>
        <begin position="330"/>
        <end position="365"/>
    </location>
</feature>
<organism evidence="7 8">
    <name type="scientific">Cyclostephanos tholiformis</name>
    <dbReference type="NCBI Taxonomy" id="382380"/>
    <lineage>
        <taxon>Eukaryota</taxon>
        <taxon>Sar</taxon>
        <taxon>Stramenopiles</taxon>
        <taxon>Ochrophyta</taxon>
        <taxon>Bacillariophyta</taxon>
        <taxon>Coscinodiscophyceae</taxon>
        <taxon>Thalassiosirophycidae</taxon>
        <taxon>Stephanodiscales</taxon>
        <taxon>Stephanodiscaceae</taxon>
        <taxon>Cyclostephanos</taxon>
    </lineage>
</organism>
<dbReference type="InterPro" id="IPR000241">
    <property type="entry name" value="RlmKL-like_Mtase"/>
</dbReference>
<feature type="compositionally biased region" description="Basic and acidic residues" evidence="3">
    <location>
        <begin position="106"/>
        <end position="115"/>
    </location>
</feature>
<evidence type="ECO:0000256" key="1">
    <source>
        <dbReference type="ARBA" id="ARBA00022603"/>
    </source>
</evidence>
<dbReference type="GO" id="GO:0043527">
    <property type="term" value="C:tRNA methyltransferase complex"/>
    <property type="evidence" value="ECO:0007669"/>
    <property type="project" value="UniProtKB-ARBA"/>
</dbReference>
<evidence type="ECO:0000313" key="7">
    <source>
        <dbReference type="EMBL" id="KAL3821956.1"/>
    </source>
</evidence>
<dbReference type="Gene3D" id="3.40.50.150">
    <property type="entry name" value="Vaccinia Virus protein VP39"/>
    <property type="match status" value="2"/>
</dbReference>
<accession>A0ABD3SBY4</accession>
<keyword evidence="2" id="KW-0808">Transferase</keyword>
<dbReference type="GO" id="GO:0032259">
    <property type="term" value="P:methylation"/>
    <property type="evidence" value="ECO:0007669"/>
    <property type="project" value="UniProtKB-KW"/>
</dbReference>
<evidence type="ECO:0000259" key="6">
    <source>
        <dbReference type="Pfam" id="PF22020"/>
    </source>
</evidence>
<dbReference type="PANTHER" id="PTHR47313">
    <property type="entry name" value="RIBOSOMAL RNA LARGE SUBUNIT METHYLTRANSFERASE K/L"/>
    <property type="match status" value="1"/>
</dbReference>
<evidence type="ECO:0000259" key="5">
    <source>
        <dbReference type="Pfam" id="PF01170"/>
    </source>
</evidence>
<feature type="chain" id="PRO_5044848646" evidence="4">
    <location>
        <begin position="16"/>
        <end position="717"/>
    </location>
</feature>
<dbReference type="Pfam" id="PF01170">
    <property type="entry name" value="UPF0020"/>
    <property type="match status" value="1"/>
</dbReference>
<name>A0ABD3SBY4_9STRA</name>
<evidence type="ECO:0000256" key="4">
    <source>
        <dbReference type="SAM" id="SignalP"/>
    </source>
</evidence>
<dbReference type="AlphaFoldDB" id="A0ABD3SBY4"/>
<keyword evidence="4" id="KW-0732">Signal</keyword>
<keyword evidence="1" id="KW-0489">Methyltransferase</keyword>
<evidence type="ECO:0000256" key="3">
    <source>
        <dbReference type="SAM" id="MobiDB-lite"/>
    </source>
</evidence>
<sequence length="717" mass="77106">MIISTLSIIALSSLAGEGGGGGGVIVSGYRHPSAYAPPLARRSHRSPPLPTLVLLRPDIGTRRRRRRHLPSSTMMIVGMASSSSTFDDDDGRDFDDDRDNGGGEVDDGRISVDSRLRHRGRDDDDDDDDDIIVDGRDLRTYFATCIPGLQDALASELINIGAMDVMTFGNSGVRFVGSSRIGMKSLLWCRTAHRIMELIASSSSSSSDHHRRHRDYDDVDYDYYSGGIRNREDLYRFVRDAIHVPSLLGDGRGGLLTLSARTIYAGGMGGVRPNRELCHGHYTALTVKNALVDASRELREDGLRPDVDVHDADVPLIVVLRGRRIEHGYDGHVAGGGGGGGGARGGGDNRGSGGRRRDRPEDDGGWETVADVDLYRCLHSGGSLHRRGYRREYIESEGSDDSGEEYEEYDNDHDGGGGAIGGRQRTIRPSSSSSSLTGGGRGRRPAGAVVHRAAMKETLAAGLLLEAGWDKLIAAARVDGMGAVLVDPMTGSATLPTEAALIACDVAPGLLRISSWRGSDNDDDNDNDDDEGRKGGVKGDLGGGIDGKNNPHRRPPCTRWKGFGDPGVWDDLLAEATRRATAGMEWACSSSSAMTAGAGGASRLNSNVRILCNEKNPRAAGLALSSIRNAGVGRIVSLMEEDCANWDLSGEGGDVIVEGRTIFVCNPPWGLRLTEDIDESWVSLREFLRREAGGCESWVLSGNKDLTKILRMKKVRM</sequence>
<feature type="compositionally biased region" description="Gly residues" evidence="3">
    <location>
        <begin position="333"/>
        <end position="352"/>
    </location>
</feature>
<feature type="region of interest" description="Disordered" evidence="3">
    <location>
        <begin position="395"/>
        <end position="448"/>
    </location>
</feature>
<dbReference type="Gene3D" id="3.30.2130.30">
    <property type="match status" value="1"/>
</dbReference>
<feature type="region of interest" description="Disordered" evidence="3">
    <location>
        <begin position="515"/>
        <end position="561"/>
    </location>
</feature>
<keyword evidence="8" id="KW-1185">Reference proteome</keyword>
<gene>
    <name evidence="7" type="ORF">ACHAXA_004444</name>
</gene>
<dbReference type="CDD" id="cd11715">
    <property type="entry name" value="THUMP_AdoMetMT"/>
    <property type="match status" value="1"/>
</dbReference>
<comment type="caution">
    <text evidence="7">The sequence shown here is derived from an EMBL/GenBank/DDBJ whole genome shotgun (WGS) entry which is preliminary data.</text>
</comment>
<dbReference type="Pfam" id="PF22020">
    <property type="entry name" value="RlmL_1st"/>
    <property type="match status" value="1"/>
</dbReference>
<feature type="domain" description="RlmL ferredoxin-like" evidence="6">
    <location>
        <begin position="140"/>
        <end position="196"/>
    </location>
</feature>
<feature type="region of interest" description="Disordered" evidence="3">
    <location>
        <begin position="80"/>
        <end position="129"/>
    </location>
</feature>
<dbReference type="InterPro" id="IPR054170">
    <property type="entry name" value="RlmL_1st"/>
</dbReference>
<evidence type="ECO:0000313" key="8">
    <source>
        <dbReference type="Proteomes" id="UP001530377"/>
    </source>
</evidence>